<organism evidence="1 2">
    <name type="scientific">Caerostris extrusa</name>
    <name type="common">Bark spider</name>
    <name type="synonym">Caerostris bankana</name>
    <dbReference type="NCBI Taxonomy" id="172846"/>
    <lineage>
        <taxon>Eukaryota</taxon>
        <taxon>Metazoa</taxon>
        <taxon>Ecdysozoa</taxon>
        <taxon>Arthropoda</taxon>
        <taxon>Chelicerata</taxon>
        <taxon>Arachnida</taxon>
        <taxon>Araneae</taxon>
        <taxon>Araneomorphae</taxon>
        <taxon>Entelegynae</taxon>
        <taxon>Araneoidea</taxon>
        <taxon>Araneidae</taxon>
        <taxon>Caerostris</taxon>
    </lineage>
</organism>
<gene>
    <name evidence="1" type="ORF">CEXT_499791</name>
</gene>
<evidence type="ECO:0000313" key="2">
    <source>
        <dbReference type="Proteomes" id="UP001054945"/>
    </source>
</evidence>
<evidence type="ECO:0000313" key="1">
    <source>
        <dbReference type="EMBL" id="GIX76317.1"/>
    </source>
</evidence>
<proteinExistence type="predicted"/>
<dbReference type="EMBL" id="BPLR01020245">
    <property type="protein sequence ID" value="GIX76317.1"/>
    <property type="molecule type" value="Genomic_DNA"/>
</dbReference>
<sequence>MFWLENAAVKCTVRLWVPSSPTAQLIESSGCVTGSPTAETKRSTLTMTERDKVRDAPSLGKQGSYWNARHLRFRLNYNLSWRDIYL</sequence>
<reference evidence="1 2" key="1">
    <citation type="submission" date="2021-06" db="EMBL/GenBank/DDBJ databases">
        <title>Caerostris extrusa draft genome.</title>
        <authorList>
            <person name="Kono N."/>
            <person name="Arakawa K."/>
        </authorList>
    </citation>
    <scope>NUCLEOTIDE SEQUENCE [LARGE SCALE GENOMIC DNA]</scope>
</reference>
<keyword evidence="2" id="KW-1185">Reference proteome</keyword>
<name>A0AAV4MYB9_CAEEX</name>
<dbReference type="AlphaFoldDB" id="A0AAV4MYB9"/>
<dbReference type="Proteomes" id="UP001054945">
    <property type="component" value="Unassembled WGS sequence"/>
</dbReference>
<comment type="caution">
    <text evidence="1">The sequence shown here is derived from an EMBL/GenBank/DDBJ whole genome shotgun (WGS) entry which is preliminary data.</text>
</comment>
<protein>
    <submittedName>
        <fullName evidence="1">Uncharacterized protein</fullName>
    </submittedName>
</protein>
<accession>A0AAV4MYB9</accession>